<feature type="compositionally biased region" description="Low complexity" evidence="1">
    <location>
        <begin position="227"/>
        <end position="237"/>
    </location>
</feature>
<dbReference type="InterPro" id="IPR004827">
    <property type="entry name" value="bZIP"/>
</dbReference>
<feature type="compositionally biased region" description="Acidic residues" evidence="1">
    <location>
        <begin position="200"/>
        <end position="209"/>
    </location>
</feature>
<dbReference type="OrthoDB" id="2245989at2759"/>
<feature type="domain" description="BZIP" evidence="2">
    <location>
        <begin position="28"/>
        <end position="42"/>
    </location>
</feature>
<feature type="region of interest" description="Disordered" evidence="1">
    <location>
        <begin position="158"/>
        <end position="239"/>
    </location>
</feature>
<dbReference type="Gene3D" id="1.20.5.170">
    <property type="match status" value="1"/>
</dbReference>
<gene>
    <name evidence="3" type="ORF">CC85DRAFT_302818</name>
</gene>
<protein>
    <recommendedName>
        <fullName evidence="2">BZIP domain-containing protein</fullName>
    </recommendedName>
</protein>
<dbReference type="PROSITE" id="PS00036">
    <property type="entry name" value="BZIP_BASIC"/>
    <property type="match status" value="1"/>
</dbReference>
<dbReference type="SMART" id="SM00338">
    <property type="entry name" value="BRLZ"/>
    <property type="match status" value="1"/>
</dbReference>
<evidence type="ECO:0000313" key="3">
    <source>
        <dbReference type="EMBL" id="KLT41941.1"/>
    </source>
</evidence>
<organism evidence="3 4">
    <name type="scientific">Cutaneotrichosporon oleaginosum</name>
    <dbReference type="NCBI Taxonomy" id="879819"/>
    <lineage>
        <taxon>Eukaryota</taxon>
        <taxon>Fungi</taxon>
        <taxon>Dikarya</taxon>
        <taxon>Basidiomycota</taxon>
        <taxon>Agaricomycotina</taxon>
        <taxon>Tremellomycetes</taxon>
        <taxon>Trichosporonales</taxon>
        <taxon>Trichosporonaceae</taxon>
        <taxon>Cutaneotrichosporon</taxon>
    </lineage>
</organism>
<dbReference type="Pfam" id="PF00170">
    <property type="entry name" value="bZIP_1"/>
    <property type="match status" value="1"/>
</dbReference>
<feature type="compositionally biased region" description="Low complexity" evidence="1">
    <location>
        <begin position="309"/>
        <end position="323"/>
    </location>
</feature>
<dbReference type="GeneID" id="28986020"/>
<feature type="region of interest" description="Disordered" evidence="1">
    <location>
        <begin position="1"/>
        <end position="31"/>
    </location>
</feature>
<keyword evidence="4" id="KW-1185">Reference proteome</keyword>
<dbReference type="PANTHER" id="PTHR38116">
    <property type="entry name" value="CHROMOSOME 7, WHOLE GENOME SHOTGUN SEQUENCE"/>
    <property type="match status" value="1"/>
</dbReference>
<reference evidence="3 4" key="1">
    <citation type="submission" date="2015-03" db="EMBL/GenBank/DDBJ databases">
        <title>Genomics and transcriptomics of the oil-accumulating basidiomycete yeast T. oleaginosus allow insights into substrate utilization and the diverse evolutionary trajectories of mating systems in fungi.</title>
        <authorList>
            <consortium name="DOE Joint Genome Institute"/>
            <person name="Kourist R."/>
            <person name="Kracht O."/>
            <person name="Bracharz F."/>
            <person name="Lipzen A."/>
            <person name="Nolan M."/>
            <person name="Ohm R."/>
            <person name="Grigoriev I."/>
            <person name="Sun S."/>
            <person name="Heitman J."/>
            <person name="Bruck T."/>
            <person name="Nowrousian M."/>
        </authorList>
    </citation>
    <scope>NUCLEOTIDE SEQUENCE [LARGE SCALE GENOMIC DNA]</scope>
    <source>
        <strain evidence="3 4">IBC0246</strain>
    </source>
</reference>
<feature type="region of interest" description="Disordered" evidence="1">
    <location>
        <begin position="374"/>
        <end position="393"/>
    </location>
</feature>
<sequence>MTGSDSSRAGSAAPDDDPSKKTSATQIRKAQNRIAQREFRLRKQQYIRDLEARVEILSGDKDERIELMLLLVRNLLHENKELRNMIKNMSQFFGEGKLPLSLFAAKLAWHPINSMLTAAGLGSCLPRLGLTPQMLDAILNRADTDTAYEAFVQLKASKEQGGKNDPTPFLSKKAARGPMPHFPPTPANAPKRKRRGKKDEDDDDDDDFMFDFTGQAEAAKKARGETSAAGASGSGAAMSPLNGLSEFFSKGGEWDFLFPDPANLGVPGPGPSTMATSTNEVVDTGGFPVRMGGGGPPLGAGLQRGATSGIRTVSSGTSPAVGVVPPPPSNSGTGLGPGSTPSSLHESAHSPNAEAEHQRSLRAAVAHITNSVPDTVSSPRIVTNPNNMTQAQVEERRRLQEQLRKSMEGEEATERKTEALQLITYHLNNFRINHEYKLPPSLMPTTVQRTMPHEHAIDGILFPSIRDRMILLRGKYDLVEAFHGYITEFTLHGDDALDHRNWEASERWLREFGELADEEVFAVTNRWRAQRGLPPVHPASSGGEAGTGGLGTGAGLAAEFLANQ</sequence>
<dbReference type="GO" id="GO:0003700">
    <property type="term" value="F:DNA-binding transcription factor activity"/>
    <property type="evidence" value="ECO:0007669"/>
    <property type="project" value="InterPro"/>
</dbReference>
<proteinExistence type="predicted"/>
<evidence type="ECO:0000259" key="2">
    <source>
        <dbReference type="PROSITE" id="PS00036"/>
    </source>
</evidence>
<dbReference type="Proteomes" id="UP000053611">
    <property type="component" value="Unassembled WGS sequence"/>
</dbReference>
<dbReference type="SUPFAM" id="SSF57959">
    <property type="entry name" value="Leucine zipper domain"/>
    <property type="match status" value="1"/>
</dbReference>
<feature type="compositionally biased region" description="Polar residues" evidence="1">
    <location>
        <begin position="374"/>
        <end position="392"/>
    </location>
</feature>
<feature type="region of interest" description="Disordered" evidence="1">
    <location>
        <begin position="309"/>
        <end position="360"/>
    </location>
</feature>
<dbReference type="EMBL" id="KQ087211">
    <property type="protein sequence ID" value="KLT41941.1"/>
    <property type="molecule type" value="Genomic_DNA"/>
</dbReference>
<accession>A0A0J0XLH5</accession>
<evidence type="ECO:0000313" key="4">
    <source>
        <dbReference type="Proteomes" id="UP000053611"/>
    </source>
</evidence>
<dbReference type="Pfam" id="PF11905">
    <property type="entry name" value="DUF3425"/>
    <property type="match status" value="1"/>
</dbReference>
<dbReference type="STRING" id="879819.A0A0J0XLH5"/>
<dbReference type="PANTHER" id="PTHR38116:SF9">
    <property type="entry name" value="BZIP DOMAIN-CONTAINING PROTEIN"/>
    <property type="match status" value="1"/>
</dbReference>
<dbReference type="InterPro" id="IPR046347">
    <property type="entry name" value="bZIP_sf"/>
</dbReference>
<name>A0A0J0XLH5_9TREE</name>
<dbReference type="AlphaFoldDB" id="A0A0J0XLH5"/>
<evidence type="ECO:0000256" key="1">
    <source>
        <dbReference type="SAM" id="MobiDB-lite"/>
    </source>
</evidence>
<dbReference type="CDD" id="cd14688">
    <property type="entry name" value="bZIP_YAP"/>
    <property type="match status" value="1"/>
</dbReference>
<dbReference type="InterPro" id="IPR021833">
    <property type="entry name" value="DUF3425"/>
</dbReference>